<gene>
    <name evidence="2" type="ORF">SAMN06264365_13178</name>
</gene>
<keyword evidence="1" id="KW-1133">Transmembrane helix</keyword>
<dbReference type="AlphaFoldDB" id="A0A239J078"/>
<keyword evidence="1" id="KW-0812">Transmembrane</keyword>
<protein>
    <submittedName>
        <fullName evidence="2">Uncharacterized protein</fullName>
    </submittedName>
</protein>
<keyword evidence="3" id="KW-1185">Reference proteome</keyword>
<organism evidence="2 3">
    <name type="scientific">Actinoplanes regularis</name>
    <dbReference type="NCBI Taxonomy" id="52697"/>
    <lineage>
        <taxon>Bacteria</taxon>
        <taxon>Bacillati</taxon>
        <taxon>Actinomycetota</taxon>
        <taxon>Actinomycetes</taxon>
        <taxon>Micromonosporales</taxon>
        <taxon>Micromonosporaceae</taxon>
        <taxon>Actinoplanes</taxon>
    </lineage>
</organism>
<name>A0A239J078_9ACTN</name>
<sequence>MPIVLSLVEAAVTMTASSRPRVSVMTPHLRPAIFLPASMPWVAVGTLVDVFALWLSMMDADGLALRPDLLRTNPFRS</sequence>
<evidence type="ECO:0000256" key="1">
    <source>
        <dbReference type="SAM" id="Phobius"/>
    </source>
</evidence>
<proteinExistence type="predicted"/>
<evidence type="ECO:0000313" key="3">
    <source>
        <dbReference type="Proteomes" id="UP000198415"/>
    </source>
</evidence>
<dbReference type="Proteomes" id="UP000198415">
    <property type="component" value="Unassembled WGS sequence"/>
</dbReference>
<evidence type="ECO:0000313" key="2">
    <source>
        <dbReference type="EMBL" id="SNS98673.1"/>
    </source>
</evidence>
<keyword evidence="1" id="KW-0472">Membrane</keyword>
<feature type="transmembrane region" description="Helical" evidence="1">
    <location>
        <begin position="34"/>
        <end position="56"/>
    </location>
</feature>
<dbReference type="EMBL" id="FZNR01000031">
    <property type="protein sequence ID" value="SNS98673.1"/>
    <property type="molecule type" value="Genomic_DNA"/>
</dbReference>
<reference evidence="2 3" key="1">
    <citation type="submission" date="2017-06" db="EMBL/GenBank/DDBJ databases">
        <authorList>
            <person name="Kim H.J."/>
            <person name="Triplett B.A."/>
        </authorList>
    </citation>
    <scope>NUCLEOTIDE SEQUENCE [LARGE SCALE GENOMIC DNA]</scope>
    <source>
        <strain evidence="2 3">DSM 43151</strain>
    </source>
</reference>
<accession>A0A239J078</accession>